<accession>A0A7S4AD49</accession>
<dbReference type="EMBL" id="HBIX01005534">
    <property type="protein sequence ID" value="CAE0711651.1"/>
    <property type="molecule type" value="Transcribed_RNA"/>
</dbReference>
<gene>
    <name evidence="2" type="ORF">PAUS00366_LOCUS4403</name>
</gene>
<feature type="region of interest" description="Disordered" evidence="1">
    <location>
        <begin position="51"/>
        <end position="117"/>
    </location>
</feature>
<proteinExistence type="predicted"/>
<dbReference type="AlphaFoldDB" id="A0A7S4AD49"/>
<evidence type="ECO:0000313" key="2">
    <source>
        <dbReference type="EMBL" id="CAE0711651.1"/>
    </source>
</evidence>
<feature type="compositionally biased region" description="Basic and acidic residues" evidence="1">
    <location>
        <begin position="69"/>
        <end position="95"/>
    </location>
</feature>
<sequence>MRCDTIRCDTIRHSRNYSLLILLPTSDDDDPGRCCDEFRSVSFPNQTEWRARATGGKPTVSFRGAPRSESPDRQRQRERETGDGANETKRNETKRTIATQRPAAADGSNEWNPERRSGVWRERASCVPLRYLPAYLPCTSSRTVRFELERNGRGLAAWRKKGNGCAHACQLVS</sequence>
<reference evidence="2" key="1">
    <citation type="submission" date="2021-01" db="EMBL/GenBank/DDBJ databases">
        <authorList>
            <person name="Corre E."/>
            <person name="Pelletier E."/>
            <person name="Niang G."/>
            <person name="Scheremetjew M."/>
            <person name="Finn R."/>
            <person name="Kale V."/>
            <person name="Holt S."/>
            <person name="Cochrane G."/>
            <person name="Meng A."/>
            <person name="Brown T."/>
            <person name="Cohen L."/>
        </authorList>
    </citation>
    <scope>NUCLEOTIDE SEQUENCE</scope>
    <source>
        <strain evidence="2">10249 10 AB</strain>
    </source>
</reference>
<name>A0A7S4AD49_9STRA</name>
<evidence type="ECO:0000256" key="1">
    <source>
        <dbReference type="SAM" id="MobiDB-lite"/>
    </source>
</evidence>
<protein>
    <submittedName>
        <fullName evidence="2">Uncharacterized protein</fullName>
    </submittedName>
</protein>
<organism evidence="2">
    <name type="scientific">Pseudo-nitzschia australis</name>
    <dbReference type="NCBI Taxonomy" id="44445"/>
    <lineage>
        <taxon>Eukaryota</taxon>
        <taxon>Sar</taxon>
        <taxon>Stramenopiles</taxon>
        <taxon>Ochrophyta</taxon>
        <taxon>Bacillariophyta</taxon>
        <taxon>Bacillariophyceae</taxon>
        <taxon>Bacillariophycidae</taxon>
        <taxon>Bacillariales</taxon>
        <taxon>Bacillariaceae</taxon>
        <taxon>Pseudo-nitzschia</taxon>
    </lineage>
</organism>